<keyword evidence="9" id="KW-1133">Transmembrane helix</keyword>
<protein>
    <recommendedName>
        <fullName evidence="2">histidine kinase</fullName>
        <ecNumber evidence="2">2.7.13.3</ecNumber>
    </recommendedName>
</protein>
<dbReference type="Pfam" id="PF07730">
    <property type="entry name" value="HisKA_3"/>
    <property type="match status" value="1"/>
</dbReference>
<feature type="domain" description="DUF7134" evidence="12">
    <location>
        <begin position="11"/>
        <end position="165"/>
    </location>
</feature>
<dbReference type="InterPro" id="IPR011712">
    <property type="entry name" value="Sig_transdc_His_kin_sub3_dim/P"/>
</dbReference>
<evidence type="ECO:0000259" key="10">
    <source>
        <dbReference type="Pfam" id="PF02518"/>
    </source>
</evidence>
<feature type="transmembrane region" description="Helical" evidence="9">
    <location>
        <begin position="142"/>
        <end position="162"/>
    </location>
</feature>
<feature type="transmembrane region" description="Helical" evidence="9">
    <location>
        <begin position="90"/>
        <end position="111"/>
    </location>
</feature>
<evidence type="ECO:0000256" key="2">
    <source>
        <dbReference type="ARBA" id="ARBA00012438"/>
    </source>
</evidence>
<dbReference type="GO" id="GO:0016301">
    <property type="term" value="F:kinase activity"/>
    <property type="evidence" value="ECO:0007669"/>
    <property type="project" value="UniProtKB-KW"/>
</dbReference>
<dbReference type="InterPro" id="IPR050482">
    <property type="entry name" value="Sensor_HK_TwoCompSys"/>
</dbReference>
<dbReference type="PANTHER" id="PTHR24421:SF10">
    <property type="entry name" value="NITRATE_NITRITE SENSOR PROTEIN NARQ"/>
    <property type="match status" value="1"/>
</dbReference>
<name>A0ABV9E2Z5_9ACTN</name>
<keyword evidence="5" id="KW-0547">Nucleotide-binding</keyword>
<evidence type="ECO:0000256" key="1">
    <source>
        <dbReference type="ARBA" id="ARBA00000085"/>
    </source>
</evidence>
<evidence type="ECO:0000259" key="11">
    <source>
        <dbReference type="Pfam" id="PF07730"/>
    </source>
</evidence>
<keyword evidence="8" id="KW-0902">Two-component regulatory system</keyword>
<keyword evidence="14" id="KW-1185">Reference proteome</keyword>
<dbReference type="InterPro" id="IPR003594">
    <property type="entry name" value="HATPase_dom"/>
</dbReference>
<organism evidence="13 14">
    <name type="scientific">Nocardiopsis mangrovi</name>
    <dbReference type="NCBI Taxonomy" id="1179818"/>
    <lineage>
        <taxon>Bacteria</taxon>
        <taxon>Bacillati</taxon>
        <taxon>Actinomycetota</taxon>
        <taxon>Actinomycetes</taxon>
        <taxon>Streptosporangiales</taxon>
        <taxon>Nocardiopsidaceae</taxon>
        <taxon>Nocardiopsis</taxon>
    </lineage>
</organism>
<evidence type="ECO:0000256" key="8">
    <source>
        <dbReference type="ARBA" id="ARBA00023012"/>
    </source>
</evidence>
<dbReference type="EC" id="2.7.13.3" evidence="2"/>
<evidence type="ECO:0000256" key="7">
    <source>
        <dbReference type="ARBA" id="ARBA00022840"/>
    </source>
</evidence>
<keyword evidence="7" id="KW-0067">ATP-binding</keyword>
<dbReference type="RefSeq" id="WP_378579551.1">
    <property type="nucleotide sequence ID" value="NZ_JBHSFQ010000039.1"/>
</dbReference>
<dbReference type="SUPFAM" id="SSF55874">
    <property type="entry name" value="ATPase domain of HSP90 chaperone/DNA topoisomerase II/histidine kinase"/>
    <property type="match status" value="1"/>
</dbReference>
<comment type="catalytic activity">
    <reaction evidence="1">
        <text>ATP + protein L-histidine = ADP + protein N-phospho-L-histidine.</text>
        <dbReference type="EC" id="2.7.13.3"/>
    </reaction>
</comment>
<dbReference type="InterPro" id="IPR055558">
    <property type="entry name" value="DUF7134"/>
</dbReference>
<evidence type="ECO:0000256" key="5">
    <source>
        <dbReference type="ARBA" id="ARBA00022741"/>
    </source>
</evidence>
<evidence type="ECO:0000259" key="12">
    <source>
        <dbReference type="Pfam" id="PF23539"/>
    </source>
</evidence>
<evidence type="ECO:0000256" key="9">
    <source>
        <dbReference type="SAM" id="Phobius"/>
    </source>
</evidence>
<keyword evidence="3" id="KW-0597">Phosphoprotein</keyword>
<dbReference type="Proteomes" id="UP001595923">
    <property type="component" value="Unassembled WGS sequence"/>
</dbReference>
<evidence type="ECO:0000313" key="13">
    <source>
        <dbReference type="EMBL" id="MFC4565516.1"/>
    </source>
</evidence>
<dbReference type="Gene3D" id="3.30.565.10">
    <property type="entry name" value="Histidine kinase-like ATPase, C-terminal domain"/>
    <property type="match status" value="1"/>
</dbReference>
<keyword evidence="6 13" id="KW-0418">Kinase</keyword>
<feature type="transmembrane region" description="Helical" evidence="9">
    <location>
        <begin position="118"/>
        <end position="136"/>
    </location>
</feature>
<feature type="domain" description="Signal transduction histidine kinase subgroup 3 dimerisation and phosphoacceptor" evidence="11">
    <location>
        <begin position="184"/>
        <end position="248"/>
    </location>
</feature>
<dbReference type="Pfam" id="PF23539">
    <property type="entry name" value="DUF7134"/>
    <property type="match status" value="1"/>
</dbReference>
<dbReference type="CDD" id="cd16917">
    <property type="entry name" value="HATPase_UhpB-NarQ-NarX-like"/>
    <property type="match status" value="1"/>
</dbReference>
<feature type="domain" description="Histidine kinase/HSP90-like ATPase" evidence="10">
    <location>
        <begin position="293"/>
        <end position="380"/>
    </location>
</feature>
<keyword evidence="9" id="KW-0812">Transmembrane</keyword>
<dbReference type="InterPro" id="IPR036890">
    <property type="entry name" value="HATPase_C_sf"/>
</dbReference>
<dbReference type="EMBL" id="JBHSFQ010000039">
    <property type="protein sequence ID" value="MFC4565516.1"/>
    <property type="molecule type" value="Genomic_DNA"/>
</dbReference>
<dbReference type="Pfam" id="PF02518">
    <property type="entry name" value="HATPase_c"/>
    <property type="match status" value="1"/>
</dbReference>
<dbReference type="PANTHER" id="PTHR24421">
    <property type="entry name" value="NITRATE/NITRITE SENSOR PROTEIN NARX-RELATED"/>
    <property type="match status" value="1"/>
</dbReference>
<sequence length="387" mass="40485">MTGLGRLGDLWRRLDVTLRDLPLGLLLLAASLVPALHGNGTQVGGVADRPLDALGLAAAALQCLPLAGRRRWPALSPALVASGFALDQLFGYHLFAGTAIVVAVMSAGAHLHRYRRTAVLAGSAAYVVLAVALSQAGPGETLAGYVLFYSAMALSWGIGSWLRSTRIAEAEYRLLVAAETRAAERTRIAGELHDVVTHHVTAMVVQAEAARYLTAAPDRLDQTLAAVTDTGRRAITDLRHVLDVLDPGRTAPAPASDEGLLFVVERARRAGQPVEFTEEGTPAASRGSADLVAHRVVQEALANALKYANGGRTTVRVRHRPEEITVRVGTDRAGPSGVSPGGSGRGLAGLRERVEVLGGDFTAGPHEGGGFAVHARIPARAPVAGRA</sequence>
<reference evidence="14" key="1">
    <citation type="journal article" date="2019" name="Int. J. Syst. Evol. Microbiol.">
        <title>The Global Catalogue of Microorganisms (GCM) 10K type strain sequencing project: providing services to taxonomists for standard genome sequencing and annotation.</title>
        <authorList>
            <consortium name="The Broad Institute Genomics Platform"/>
            <consortium name="The Broad Institute Genome Sequencing Center for Infectious Disease"/>
            <person name="Wu L."/>
            <person name="Ma J."/>
        </authorList>
    </citation>
    <scope>NUCLEOTIDE SEQUENCE [LARGE SCALE GENOMIC DNA]</scope>
    <source>
        <strain evidence="14">XZYJ18</strain>
    </source>
</reference>
<gene>
    <name evidence="13" type="ORF">ACFO4E_26975</name>
</gene>
<comment type="caution">
    <text evidence="13">The sequence shown here is derived from an EMBL/GenBank/DDBJ whole genome shotgun (WGS) entry which is preliminary data.</text>
</comment>
<evidence type="ECO:0000256" key="4">
    <source>
        <dbReference type="ARBA" id="ARBA00022679"/>
    </source>
</evidence>
<evidence type="ECO:0000256" key="3">
    <source>
        <dbReference type="ARBA" id="ARBA00022553"/>
    </source>
</evidence>
<keyword evidence="9" id="KW-0472">Membrane</keyword>
<feature type="transmembrane region" description="Helical" evidence="9">
    <location>
        <begin position="21"/>
        <end position="38"/>
    </location>
</feature>
<accession>A0ABV9E2Z5</accession>
<dbReference type="Gene3D" id="1.20.5.1930">
    <property type="match status" value="1"/>
</dbReference>
<proteinExistence type="predicted"/>
<evidence type="ECO:0000256" key="6">
    <source>
        <dbReference type="ARBA" id="ARBA00022777"/>
    </source>
</evidence>
<keyword evidence="4" id="KW-0808">Transferase</keyword>
<evidence type="ECO:0000313" key="14">
    <source>
        <dbReference type="Proteomes" id="UP001595923"/>
    </source>
</evidence>